<dbReference type="EMBL" id="HBIK01008210">
    <property type="protein sequence ID" value="CAE0378941.1"/>
    <property type="molecule type" value="Transcribed_RNA"/>
</dbReference>
<reference evidence="1" key="1">
    <citation type="submission" date="2021-01" db="EMBL/GenBank/DDBJ databases">
        <authorList>
            <person name="Corre E."/>
            <person name="Pelletier E."/>
            <person name="Niang G."/>
            <person name="Scheremetjew M."/>
            <person name="Finn R."/>
            <person name="Kale V."/>
            <person name="Holt S."/>
            <person name="Cochrane G."/>
            <person name="Meng A."/>
            <person name="Brown T."/>
            <person name="Cohen L."/>
        </authorList>
    </citation>
    <scope>NUCLEOTIDE SEQUENCE</scope>
    <source>
        <strain evidence="1">CT5</strain>
    </source>
</reference>
<proteinExistence type="predicted"/>
<evidence type="ECO:0000313" key="1">
    <source>
        <dbReference type="EMBL" id="CAE0378941.1"/>
    </source>
</evidence>
<dbReference type="Proteomes" id="UP001295684">
    <property type="component" value="Unassembled WGS sequence"/>
</dbReference>
<evidence type="ECO:0000313" key="3">
    <source>
        <dbReference type="EMBL" id="CAI2383638.1"/>
    </source>
</evidence>
<sequence length="136" mass="16065">MSFFGYMNAPVHIPPVYDTTPCLDHLMEYEDCVIDTGTNRLHFYMPSWPNLWPGLQDGYNAMNRPDLHYEMLFTENDFTSKEADYNPLTQRQKQLLYECEEERMVIKACLRELITLKRTEKHTSWNTAEAANLAFM</sequence>
<dbReference type="EMBL" id="CAMPGE010025785">
    <property type="protein sequence ID" value="CAI2383510.1"/>
    <property type="molecule type" value="Genomic_DNA"/>
</dbReference>
<evidence type="ECO:0000313" key="2">
    <source>
        <dbReference type="EMBL" id="CAI2383510.1"/>
    </source>
</evidence>
<dbReference type="OrthoDB" id="302519at2759"/>
<dbReference type="EMBL" id="CAMPGE010025927">
    <property type="protein sequence ID" value="CAI2383638.1"/>
    <property type="molecule type" value="Genomic_DNA"/>
</dbReference>
<reference evidence="2" key="2">
    <citation type="submission" date="2023-07" db="EMBL/GenBank/DDBJ databases">
        <authorList>
            <consortium name="AG Swart"/>
            <person name="Singh M."/>
            <person name="Singh A."/>
            <person name="Seah K."/>
            <person name="Emmerich C."/>
        </authorList>
    </citation>
    <scope>NUCLEOTIDE SEQUENCE</scope>
    <source>
        <strain evidence="2">DP1</strain>
    </source>
</reference>
<keyword evidence="4" id="KW-1185">Reference proteome</keyword>
<protein>
    <submittedName>
        <fullName evidence="1">Uncharacterized protein</fullName>
    </submittedName>
</protein>
<dbReference type="AlphaFoldDB" id="A0A7S3KCN4"/>
<name>A0A7S3KCN4_EUPCR</name>
<accession>A0A7S3KCN4</accession>
<gene>
    <name evidence="1" type="ORF">ECRA1380_LOCUS3900</name>
    <name evidence="2" type="ORF">ECRASSUSDP1_LOCUS25013</name>
    <name evidence="3" type="ORF">ECRASSUSDP1_LOCUS25143</name>
</gene>
<evidence type="ECO:0000313" key="4">
    <source>
        <dbReference type="Proteomes" id="UP001295684"/>
    </source>
</evidence>
<organism evidence="1">
    <name type="scientific">Euplotes crassus</name>
    <dbReference type="NCBI Taxonomy" id="5936"/>
    <lineage>
        <taxon>Eukaryota</taxon>
        <taxon>Sar</taxon>
        <taxon>Alveolata</taxon>
        <taxon>Ciliophora</taxon>
        <taxon>Intramacronucleata</taxon>
        <taxon>Spirotrichea</taxon>
        <taxon>Hypotrichia</taxon>
        <taxon>Euplotida</taxon>
        <taxon>Euplotidae</taxon>
        <taxon>Moneuplotes</taxon>
    </lineage>
</organism>